<reference evidence="1 2" key="1">
    <citation type="submission" date="2006-09" db="EMBL/GenBank/DDBJ databases">
        <title>Sequence and annotation of the 288-kb ATCV-1 virus that infects an endosymbiotic Chlorella strain of the heliozoon Acanthocystis turfacea.</title>
        <authorList>
            <person name="Fitzgerald L.A."/>
            <person name="Graves M.V."/>
            <person name="Li X."/>
            <person name="Pfitzner A.J.P."/>
            <person name="Hartigan J."/>
            <person name="Van Etten J.L."/>
        </authorList>
    </citation>
    <scope>NUCLEOTIDE SEQUENCE [LARGE SCALE GENOMIC DNA]</scope>
    <source>
        <strain evidence="1 2">ATCV-1</strain>
    </source>
</reference>
<protein>
    <submittedName>
        <fullName evidence="1">Uncharacterized protein z098L</fullName>
    </submittedName>
</protein>
<evidence type="ECO:0000313" key="2">
    <source>
        <dbReference type="Proteomes" id="UP000202420"/>
    </source>
</evidence>
<evidence type="ECO:0000313" key="1">
    <source>
        <dbReference type="EMBL" id="ABT16232.1"/>
    </source>
</evidence>
<dbReference type="OrthoDB" id="34865at10239"/>
<organism evidence="1 2">
    <name type="scientific">Chlorovirus heliozoae</name>
    <dbReference type="NCBI Taxonomy" id="322019"/>
    <lineage>
        <taxon>Viruses</taxon>
        <taxon>Varidnaviria</taxon>
        <taxon>Bamfordvirae</taxon>
        <taxon>Nucleocytoviricota</taxon>
        <taxon>Megaviricetes</taxon>
        <taxon>Algavirales</taxon>
        <taxon>Phycodnaviridae</taxon>
        <taxon>Chlorovirus</taxon>
    </lineage>
</organism>
<dbReference type="RefSeq" id="YP_001426579.1">
    <property type="nucleotide sequence ID" value="NC_008724.1"/>
</dbReference>
<dbReference type="GeneID" id="5470619"/>
<sequence>MTSAFVKKFIDLKQQRGAQVYTIGVNLPEGFASYRRLVNISPPLCRFNITNTTLQNELCASPYVRTFPEKVDIAVLGTHEDYFTSHFGRLFSENVPYVVCPKELHDKYGYVFNKSYYEDVYDDGFYIIMKLRSSC</sequence>
<dbReference type="EMBL" id="EF101928">
    <property type="protein sequence ID" value="ABT16232.1"/>
    <property type="molecule type" value="Genomic_DNA"/>
</dbReference>
<accession>A7K858</accession>
<dbReference type="KEGG" id="vg:5470619"/>
<keyword evidence="2" id="KW-1185">Reference proteome</keyword>
<name>A7K858_9PHYC</name>
<proteinExistence type="predicted"/>
<gene>
    <name evidence="1" type="primary">z098L</name>
    <name evidence="1" type="ORF">ATCV1_z098L</name>
</gene>
<dbReference type="Proteomes" id="UP000202420">
    <property type="component" value="Segment"/>
</dbReference>